<gene>
    <name evidence="14" type="ORF">SXIM_52200</name>
</gene>
<reference evidence="14" key="1">
    <citation type="submission" date="2019-08" db="EMBL/GenBank/DDBJ databases">
        <title>Complete genome sequence of a mangrove-derived Streptomyces xiamenensis.</title>
        <authorList>
            <person name="Xu J."/>
        </authorList>
    </citation>
    <scope>NUCLEOTIDE SEQUENCE</scope>
    <source>
        <strain evidence="14">318</strain>
    </source>
</reference>
<dbReference type="STRING" id="408015.SXIM_52200"/>
<dbReference type="PATRIC" id="fig|408015.6.peg.5283"/>
<evidence type="ECO:0000313" key="15">
    <source>
        <dbReference type="Proteomes" id="UP000034034"/>
    </source>
</evidence>
<keyword evidence="13" id="KW-0479">Metal-binding</keyword>
<evidence type="ECO:0000256" key="2">
    <source>
        <dbReference type="ARBA" id="ARBA00001968"/>
    </source>
</evidence>
<keyword evidence="14" id="KW-0489">Methyltransferase</keyword>
<dbReference type="GO" id="GO:0047443">
    <property type="term" value="F:4-hydroxy-4-methyl-2-oxoglutarate aldolase activity"/>
    <property type="evidence" value="ECO:0007669"/>
    <property type="project" value="UniProtKB-EC"/>
</dbReference>
<dbReference type="RefSeq" id="WP_030732043.1">
    <property type="nucleotide sequence ID" value="NZ_CP009922.3"/>
</dbReference>
<evidence type="ECO:0000256" key="4">
    <source>
        <dbReference type="ARBA" id="ARBA00011233"/>
    </source>
</evidence>
<dbReference type="SUPFAM" id="SSF89562">
    <property type="entry name" value="RraA-like"/>
    <property type="match status" value="1"/>
</dbReference>
<dbReference type="InterPro" id="IPR005493">
    <property type="entry name" value="RraA/RraA-like"/>
</dbReference>
<dbReference type="EC" id="4.1.3.17" evidence="5"/>
<evidence type="ECO:0000256" key="9">
    <source>
        <dbReference type="ARBA" id="ARBA00029596"/>
    </source>
</evidence>
<feature type="binding site" evidence="13">
    <location>
        <position position="108"/>
    </location>
    <ligand>
        <name>substrate</name>
    </ligand>
</feature>
<comment type="catalytic activity">
    <reaction evidence="12">
        <text>oxaloacetate + H(+) = pyruvate + CO2</text>
        <dbReference type="Rhea" id="RHEA:15641"/>
        <dbReference type="ChEBI" id="CHEBI:15361"/>
        <dbReference type="ChEBI" id="CHEBI:15378"/>
        <dbReference type="ChEBI" id="CHEBI:16452"/>
        <dbReference type="ChEBI" id="CHEBI:16526"/>
        <dbReference type="EC" id="4.1.1.112"/>
    </reaction>
</comment>
<dbReference type="AlphaFoldDB" id="A0A0F7G0P8"/>
<dbReference type="GO" id="GO:0046872">
    <property type="term" value="F:metal ion binding"/>
    <property type="evidence" value="ECO:0007669"/>
    <property type="project" value="UniProtKB-KW"/>
</dbReference>
<dbReference type="Proteomes" id="UP000034034">
    <property type="component" value="Chromosome"/>
</dbReference>
<dbReference type="Gene3D" id="3.50.30.40">
    <property type="entry name" value="Ribonuclease E inhibitor RraA/RraA-like"/>
    <property type="match status" value="1"/>
</dbReference>
<feature type="binding site" evidence="13">
    <location>
        <position position="109"/>
    </location>
    <ligand>
        <name>Mg(2+)</name>
        <dbReference type="ChEBI" id="CHEBI:18420"/>
    </ligand>
</feature>
<protein>
    <recommendedName>
        <fullName evidence="7">Putative 4-hydroxy-4-methyl-2-oxoglutarate aldolase</fullName>
        <ecNumber evidence="6">4.1.1.112</ecNumber>
        <ecNumber evidence="5">4.1.3.17</ecNumber>
    </recommendedName>
    <alternativeName>
        <fullName evidence="11">Oxaloacetate decarboxylase</fullName>
    </alternativeName>
    <alternativeName>
        <fullName evidence="9">Regulator of ribonuclease activity homolog</fullName>
    </alternativeName>
    <alternativeName>
        <fullName evidence="10">RraA-like protein</fullName>
    </alternativeName>
</protein>
<comment type="similarity">
    <text evidence="3">Belongs to the class II aldolase/RraA-like family.</text>
</comment>
<feature type="binding site" evidence="13">
    <location>
        <begin position="86"/>
        <end position="89"/>
    </location>
    <ligand>
        <name>substrate</name>
    </ligand>
</feature>
<comment type="function">
    <text evidence="8">Catalyzes the aldol cleavage of 4-hydroxy-4-methyl-2-oxoglutarate (HMG) into 2 molecules of pyruvate. Also contains a secondary oxaloacetate (OAA) decarboxylase activity due to the common pyruvate enolate transition state formed following C-C bond cleavage in the retro-aldol and decarboxylation reactions.</text>
</comment>
<dbReference type="GO" id="GO:0032259">
    <property type="term" value="P:methylation"/>
    <property type="evidence" value="ECO:0007669"/>
    <property type="project" value="UniProtKB-KW"/>
</dbReference>
<keyword evidence="15" id="KW-1185">Reference proteome</keyword>
<organism evidence="14 15">
    <name type="scientific">Streptomyces xiamenensis</name>
    <dbReference type="NCBI Taxonomy" id="408015"/>
    <lineage>
        <taxon>Bacteria</taxon>
        <taxon>Bacillati</taxon>
        <taxon>Actinomycetota</taxon>
        <taxon>Actinomycetes</taxon>
        <taxon>Kitasatosporales</taxon>
        <taxon>Streptomycetaceae</taxon>
        <taxon>Streptomyces</taxon>
    </lineage>
</organism>
<comment type="catalytic activity">
    <reaction evidence="1">
        <text>4-hydroxy-4-methyl-2-oxoglutarate = 2 pyruvate</text>
        <dbReference type="Rhea" id="RHEA:22748"/>
        <dbReference type="ChEBI" id="CHEBI:15361"/>
        <dbReference type="ChEBI" id="CHEBI:58276"/>
        <dbReference type="EC" id="4.1.3.17"/>
    </reaction>
</comment>
<evidence type="ECO:0000256" key="13">
    <source>
        <dbReference type="PIRSR" id="PIRSR605493-1"/>
    </source>
</evidence>
<evidence type="ECO:0000256" key="12">
    <source>
        <dbReference type="ARBA" id="ARBA00047973"/>
    </source>
</evidence>
<comment type="subunit">
    <text evidence="4">Homotrimer.</text>
</comment>
<evidence type="ECO:0000256" key="6">
    <source>
        <dbReference type="ARBA" id="ARBA00012947"/>
    </source>
</evidence>
<dbReference type="GO" id="GO:0008168">
    <property type="term" value="F:methyltransferase activity"/>
    <property type="evidence" value="ECO:0007669"/>
    <property type="project" value="UniProtKB-KW"/>
</dbReference>
<dbReference type="PANTHER" id="PTHR33254:SF4">
    <property type="entry name" value="4-HYDROXY-4-METHYL-2-OXOGLUTARATE ALDOLASE 3-RELATED"/>
    <property type="match status" value="1"/>
</dbReference>
<evidence type="ECO:0000256" key="5">
    <source>
        <dbReference type="ARBA" id="ARBA00012213"/>
    </source>
</evidence>
<evidence type="ECO:0000256" key="3">
    <source>
        <dbReference type="ARBA" id="ARBA00008621"/>
    </source>
</evidence>
<evidence type="ECO:0000256" key="10">
    <source>
        <dbReference type="ARBA" id="ARBA00030169"/>
    </source>
</evidence>
<evidence type="ECO:0000256" key="8">
    <source>
        <dbReference type="ARBA" id="ARBA00025046"/>
    </source>
</evidence>
<proteinExistence type="inferred from homology"/>
<sequence>MSAAAGDIAELARLGSSTVYEARGRRGLVEQRFQRLLPGSRVAGPARTVLCAQNDNRGVHELVSRLQPGEIAVLTMPEPEPVALIGDLLVTQLKERGAAGVLVDGAVRDLDELVGMGVPIWARWVHARGAAKDRRGTVDAPVRVGGATIRTGDVVVLDGDCVVVVEAEEVAAAVTLAQARERKEEASRRTYLAGAISYDLYGFRAQDQGEE</sequence>
<dbReference type="HOGENOM" id="CLU_072626_3_2_11"/>
<dbReference type="Pfam" id="PF03737">
    <property type="entry name" value="RraA-like"/>
    <property type="match status" value="1"/>
</dbReference>
<comment type="cofactor">
    <cofactor evidence="2">
        <name>a divalent metal cation</name>
        <dbReference type="ChEBI" id="CHEBI:60240"/>
    </cofactor>
</comment>
<dbReference type="PANTHER" id="PTHR33254">
    <property type="entry name" value="4-HYDROXY-4-METHYL-2-OXOGLUTARATE ALDOLASE 3-RELATED"/>
    <property type="match status" value="1"/>
</dbReference>
<name>A0A0F7G0P8_9ACTN</name>
<dbReference type="KEGG" id="sxi:SXIM_52200"/>
<dbReference type="EC" id="4.1.1.112" evidence="6"/>
<evidence type="ECO:0000256" key="1">
    <source>
        <dbReference type="ARBA" id="ARBA00001342"/>
    </source>
</evidence>
<keyword evidence="14" id="KW-0808">Transferase</keyword>
<dbReference type="GO" id="GO:0008948">
    <property type="term" value="F:oxaloacetate decarboxylase activity"/>
    <property type="evidence" value="ECO:0007669"/>
    <property type="project" value="UniProtKB-EC"/>
</dbReference>
<comment type="cofactor">
    <cofactor evidence="13">
        <name>Mg(2+)</name>
        <dbReference type="ChEBI" id="CHEBI:18420"/>
    </cofactor>
</comment>
<evidence type="ECO:0000313" key="14">
    <source>
        <dbReference type="EMBL" id="AKG46604.1"/>
    </source>
</evidence>
<dbReference type="InterPro" id="IPR036704">
    <property type="entry name" value="RraA/RraA-like_sf"/>
</dbReference>
<keyword evidence="13" id="KW-0460">Magnesium</keyword>
<evidence type="ECO:0000256" key="7">
    <source>
        <dbReference type="ARBA" id="ARBA00016549"/>
    </source>
</evidence>
<accession>A0A0F7G0P8</accession>
<dbReference type="EMBL" id="CP009922">
    <property type="protein sequence ID" value="AKG46604.1"/>
    <property type="molecule type" value="Genomic_DNA"/>
</dbReference>
<dbReference type="CDD" id="cd16841">
    <property type="entry name" value="RraA_family"/>
    <property type="match status" value="1"/>
</dbReference>
<evidence type="ECO:0000256" key="11">
    <source>
        <dbReference type="ARBA" id="ARBA00032305"/>
    </source>
</evidence>